<sequence>MKIKYTLTVLGLSCLALFAQAKTLPSQVTVKTELASPVVLVDEAQPNYLKVSLIGDPIKNQTRVPINLALVIDRSGSMSGDRIEKARQAAIMAINMLNQDDMVSVIAYDSDAKVVIPATKVVNKTQLITIINQKIQANGMTALFAGLSKGINQVDKYLDKSKVNRIILLSDGQANVGPTSVNELAELAKIAASKGIAVTTIGLGDDYNEKLMASIASYSDGNHAFVEKSADLEAVFVNEFKDVMSVVAQEVTVTITLHDGVTPIRLLGRDGNIDNNTVTVKMNQLYANQEKYVLLEIVSDEEASEQQKTIADVTVNYEDLVNQQAINYEDYIILTYTDQEDDVKQNIVEAVLAESEIQKVTLENEKALQLYNQGNITEAKELIIENANKLKVLTSSFASPEASNRALEQAEKNQIMADSIDEDSSDVYMKKATEFQFDSRQSTIKQK</sequence>
<dbReference type="Proteomes" id="UP001500171">
    <property type="component" value="Unassembled WGS sequence"/>
</dbReference>
<feature type="signal peptide" evidence="1">
    <location>
        <begin position="1"/>
        <end position="21"/>
    </location>
</feature>
<keyword evidence="4" id="KW-1185">Reference proteome</keyword>
<protein>
    <submittedName>
        <fullName evidence="3">VWA domain-containing protein</fullName>
    </submittedName>
</protein>
<feature type="domain" description="VWFA" evidence="2">
    <location>
        <begin position="67"/>
        <end position="244"/>
    </location>
</feature>
<comment type="caution">
    <text evidence="3">The sequence shown here is derived from an EMBL/GenBank/DDBJ whole genome shotgun (WGS) entry which is preliminary data.</text>
</comment>
<evidence type="ECO:0000259" key="2">
    <source>
        <dbReference type="PROSITE" id="PS50234"/>
    </source>
</evidence>
<dbReference type="SUPFAM" id="SSF53300">
    <property type="entry name" value="vWA-like"/>
    <property type="match status" value="1"/>
</dbReference>
<evidence type="ECO:0000313" key="3">
    <source>
        <dbReference type="EMBL" id="GAA5107879.1"/>
    </source>
</evidence>
<reference evidence="4" key="1">
    <citation type="journal article" date="2019" name="Int. J. Syst. Evol. Microbiol.">
        <title>The Global Catalogue of Microorganisms (GCM) 10K type strain sequencing project: providing services to taxonomists for standard genome sequencing and annotation.</title>
        <authorList>
            <consortium name="The Broad Institute Genomics Platform"/>
            <consortium name="The Broad Institute Genome Sequencing Center for Infectious Disease"/>
            <person name="Wu L."/>
            <person name="Ma J."/>
        </authorList>
    </citation>
    <scope>NUCLEOTIDE SEQUENCE [LARGE SCALE GENOMIC DNA]</scope>
    <source>
        <strain evidence="4">JCM 18050</strain>
    </source>
</reference>
<proteinExistence type="predicted"/>
<dbReference type="InterPro" id="IPR036465">
    <property type="entry name" value="vWFA_dom_sf"/>
</dbReference>
<organism evidence="3 4">
    <name type="scientific">Orbus sasakiae</name>
    <dbReference type="NCBI Taxonomy" id="1078475"/>
    <lineage>
        <taxon>Bacteria</taxon>
        <taxon>Pseudomonadati</taxon>
        <taxon>Pseudomonadota</taxon>
        <taxon>Gammaproteobacteria</taxon>
        <taxon>Orbales</taxon>
        <taxon>Orbaceae</taxon>
        <taxon>Orbus</taxon>
    </lineage>
</organism>
<dbReference type="PROSITE" id="PS50234">
    <property type="entry name" value="VWFA"/>
    <property type="match status" value="1"/>
</dbReference>
<dbReference type="Pfam" id="PF00092">
    <property type="entry name" value="VWA"/>
    <property type="match status" value="1"/>
</dbReference>
<dbReference type="PANTHER" id="PTHR10579:SF43">
    <property type="entry name" value="ZINC FINGER (C3HC4-TYPE RING FINGER) FAMILY PROTEIN"/>
    <property type="match status" value="1"/>
</dbReference>
<feature type="chain" id="PRO_5045516874" evidence="1">
    <location>
        <begin position="22"/>
        <end position="447"/>
    </location>
</feature>
<evidence type="ECO:0000256" key="1">
    <source>
        <dbReference type="SAM" id="SignalP"/>
    </source>
</evidence>
<dbReference type="InterPro" id="IPR002035">
    <property type="entry name" value="VWF_A"/>
</dbReference>
<dbReference type="InterPro" id="IPR051266">
    <property type="entry name" value="CLCR"/>
</dbReference>
<gene>
    <name evidence="3" type="ORF">GCM10023211_09470</name>
</gene>
<accession>A0ABP9N4R6</accession>
<evidence type="ECO:0000313" key="4">
    <source>
        <dbReference type="Proteomes" id="UP001500171"/>
    </source>
</evidence>
<name>A0ABP9N4R6_9GAMM</name>
<keyword evidence="1" id="KW-0732">Signal</keyword>
<dbReference type="PANTHER" id="PTHR10579">
    <property type="entry name" value="CALCIUM-ACTIVATED CHLORIDE CHANNEL REGULATOR"/>
    <property type="match status" value="1"/>
</dbReference>
<dbReference type="EMBL" id="BAABHY010000001">
    <property type="protein sequence ID" value="GAA5107879.1"/>
    <property type="molecule type" value="Genomic_DNA"/>
</dbReference>
<dbReference type="Gene3D" id="3.40.50.410">
    <property type="entry name" value="von Willebrand factor, type A domain"/>
    <property type="match status" value="1"/>
</dbReference>
<dbReference type="SMART" id="SM00327">
    <property type="entry name" value="VWA"/>
    <property type="match status" value="1"/>
</dbReference>
<dbReference type="RefSeq" id="WP_345489336.1">
    <property type="nucleotide sequence ID" value="NZ_BAABHY010000001.1"/>
</dbReference>